<dbReference type="InterPro" id="IPR016162">
    <property type="entry name" value="Ald_DH_N"/>
</dbReference>
<protein>
    <recommendedName>
        <fullName evidence="4">Aldehyde dehydrogenase</fullName>
    </recommendedName>
</protein>
<keyword evidence="9" id="KW-1185">Reference proteome</keyword>
<dbReference type="PROSITE" id="PS00070">
    <property type="entry name" value="ALDEHYDE_DEHYDR_CYS"/>
    <property type="match status" value="1"/>
</dbReference>
<name>A0ABS3JD12_9BACT</name>
<dbReference type="PIRSF" id="PIRSF036492">
    <property type="entry name" value="ALDH"/>
    <property type="match status" value="1"/>
</dbReference>
<dbReference type="Gene3D" id="3.40.605.10">
    <property type="entry name" value="Aldehyde Dehydrogenase, Chain A, domain 1"/>
    <property type="match status" value="1"/>
</dbReference>
<keyword evidence="3" id="KW-0520">NAD</keyword>
<dbReference type="InterPro" id="IPR016163">
    <property type="entry name" value="Ald_DH_C"/>
</dbReference>
<gene>
    <name evidence="8" type="ORF">J2I46_04755</name>
</gene>
<comment type="similarity">
    <text evidence="1 4 6">Belongs to the aldehyde dehydrogenase family.</text>
</comment>
<dbReference type="CDD" id="cd07134">
    <property type="entry name" value="ALDH_AlkH-like"/>
    <property type="match status" value="1"/>
</dbReference>
<organism evidence="8 9">
    <name type="scientific">Fibrella forsythiae</name>
    <dbReference type="NCBI Taxonomy" id="2817061"/>
    <lineage>
        <taxon>Bacteria</taxon>
        <taxon>Pseudomonadati</taxon>
        <taxon>Bacteroidota</taxon>
        <taxon>Cytophagia</taxon>
        <taxon>Cytophagales</taxon>
        <taxon>Spirosomataceae</taxon>
        <taxon>Fibrella</taxon>
    </lineage>
</organism>
<dbReference type="PANTHER" id="PTHR43570:SF20">
    <property type="entry name" value="ALDEHYDE DEHYDROGENASE ALDX-RELATED"/>
    <property type="match status" value="1"/>
</dbReference>
<accession>A0ABS3JD12</accession>
<dbReference type="InterPro" id="IPR029510">
    <property type="entry name" value="Ald_DH_CS_GLU"/>
</dbReference>
<dbReference type="InterPro" id="IPR016160">
    <property type="entry name" value="Ald_DH_CS_CYS"/>
</dbReference>
<evidence type="ECO:0000256" key="5">
    <source>
        <dbReference type="PROSITE-ProRule" id="PRU10007"/>
    </source>
</evidence>
<feature type="active site" evidence="5">
    <location>
        <position position="220"/>
    </location>
</feature>
<evidence type="ECO:0000256" key="3">
    <source>
        <dbReference type="ARBA" id="ARBA00023027"/>
    </source>
</evidence>
<dbReference type="Pfam" id="PF00171">
    <property type="entry name" value="Aldedh"/>
    <property type="match status" value="1"/>
</dbReference>
<reference evidence="8 9" key="1">
    <citation type="submission" date="2021-03" db="EMBL/GenBank/DDBJ databases">
        <title>Fibrella sp. HMF5405 genome sequencing and assembly.</title>
        <authorList>
            <person name="Kang H."/>
            <person name="Kim H."/>
            <person name="Bae S."/>
            <person name="Joh K."/>
        </authorList>
    </citation>
    <scope>NUCLEOTIDE SEQUENCE [LARGE SCALE GENOMIC DNA]</scope>
    <source>
        <strain evidence="8 9">HMF5405</strain>
    </source>
</reference>
<dbReference type="InterPro" id="IPR012394">
    <property type="entry name" value="Aldehyde_DH_NAD(P)"/>
</dbReference>
<comment type="caution">
    <text evidence="8">The sequence shown here is derived from an EMBL/GenBank/DDBJ whole genome shotgun (WGS) entry which is preliminary data.</text>
</comment>
<evidence type="ECO:0000259" key="7">
    <source>
        <dbReference type="Pfam" id="PF00171"/>
    </source>
</evidence>
<evidence type="ECO:0000256" key="1">
    <source>
        <dbReference type="ARBA" id="ARBA00009986"/>
    </source>
</evidence>
<proteinExistence type="inferred from homology"/>
<dbReference type="EMBL" id="JAFMYW010000001">
    <property type="protein sequence ID" value="MBO0947880.1"/>
    <property type="molecule type" value="Genomic_DNA"/>
</dbReference>
<evidence type="ECO:0000313" key="9">
    <source>
        <dbReference type="Proteomes" id="UP000664628"/>
    </source>
</evidence>
<dbReference type="InterPro" id="IPR015590">
    <property type="entry name" value="Aldehyde_DH_dom"/>
</dbReference>
<sequence length="476" mass="52921">MIVQSPETDLKAPIQTAFNQLRQHAATMALTTAPERIERLKRIKSWIEANTSAIHAAMHADFRKPSAEVDLGELVGLMGDLRYTIRHLKQWMKPQRVPTPLSLVGTSGYLHYEPKGVVLIISPWNYPFDLMVGPLIAALAAGNVCMLKPSELTPNTAALLKRMVDEVFPPEEVVLFEGAAETAQAMMELPFNHIFFTGSPALGKVVMTAAAKHLASVTLELGGKSPFVVDETADIRKTAEILAWAKYFNNGQTCIAPDYLLVHETVKTPLLNEIRTVVEHMYGPDAAARAASDSYARIVNRRHFQRVKGLIDDAARRGATVLMGGRTNEADNFIEPTLIDGVTNDMQIMQEEIFGPVLPVVSVKNLDEALAHINSREKPLALYIHSKKQANIDYLINRTSAGDTVINDAMIHFTNPEMPFGGINNSGIGSYHGYFGFQELSHRRSILRRQFGTMKFLFPPYTDRVRKLISWAVKFS</sequence>
<dbReference type="SUPFAM" id="SSF53720">
    <property type="entry name" value="ALDH-like"/>
    <property type="match status" value="1"/>
</dbReference>
<feature type="domain" description="Aldehyde dehydrogenase" evidence="7">
    <location>
        <begin position="12"/>
        <end position="444"/>
    </location>
</feature>
<evidence type="ECO:0000256" key="6">
    <source>
        <dbReference type="RuleBase" id="RU003345"/>
    </source>
</evidence>
<dbReference type="InterPro" id="IPR016161">
    <property type="entry name" value="Ald_DH/histidinol_DH"/>
</dbReference>
<dbReference type="Proteomes" id="UP000664628">
    <property type="component" value="Unassembled WGS sequence"/>
</dbReference>
<evidence type="ECO:0000256" key="4">
    <source>
        <dbReference type="PIRNR" id="PIRNR036492"/>
    </source>
</evidence>
<keyword evidence="2 4" id="KW-0560">Oxidoreductase</keyword>
<dbReference type="Gene3D" id="3.40.309.10">
    <property type="entry name" value="Aldehyde Dehydrogenase, Chain A, domain 2"/>
    <property type="match status" value="1"/>
</dbReference>
<evidence type="ECO:0000256" key="2">
    <source>
        <dbReference type="ARBA" id="ARBA00023002"/>
    </source>
</evidence>
<dbReference type="PANTHER" id="PTHR43570">
    <property type="entry name" value="ALDEHYDE DEHYDROGENASE"/>
    <property type="match status" value="1"/>
</dbReference>
<dbReference type="RefSeq" id="WP_207327774.1">
    <property type="nucleotide sequence ID" value="NZ_JAFMYW010000001.1"/>
</dbReference>
<dbReference type="PROSITE" id="PS00687">
    <property type="entry name" value="ALDEHYDE_DEHYDR_GLU"/>
    <property type="match status" value="1"/>
</dbReference>
<evidence type="ECO:0000313" key="8">
    <source>
        <dbReference type="EMBL" id="MBO0947880.1"/>
    </source>
</evidence>